<dbReference type="SMART" id="SM00228">
    <property type="entry name" value="PDZ"/>
    <property type="match status" value="1"/>
</dbReference>
<comment type="similarity">
    <text evidence="2 7">Belongs to the peptidase S41B family.</text>
</comment>
<feature type="region of interest" description="Disordered" evidence="10">
    <location>
        <begin position="571"/>
        <end position="603"/>
    </location>
</feature>
<evidence type="ECO:0000259" key="12">
    <source>
        <dbReference type="SMART" id="SM00228"/>
    </source>
</evidence>
<reference evidence="14" key="2">
    <citation type="submission" date="2018-12" db="EMBL/GenBank/DDBJ databases">
        <title>Maribacter lutimaris sp. nov., isolated from marine sediment.</title>
        <authorList>
            <person name="Kim K.K."/>
        </authorList>
    </citation>
    <scope>NUCLEOTIDE SEQUENCE [LARGE SCALE GENOMIC DNA]</scope>
    <source>
        <strain evidence="14">PoM-212</strain>
    </source>
</reference>
<comment type="caution">
    <text evidence="13">The sequence shown here is derived from an EMBL/GenBank/DDBJ whole genome shotgun (WGS) entry which is preliminary data.</text>
</comment>
<evidence type="ECO:0000313" key="14">
    <source>
        <dbReference type="Proteomes" id="UP000286990"/>
    </source>
</evidence>
<dbReference type="Gene3D" id="3.90.226.10">
    <property type="entry name" value="2-enoyl-CoA Hydratase, Chain A, domain 1"/>
    <property type="match status" value="1"/>
</dbReference>
<evidence type="ECO:0000313" key="13">
    <source>
        <dbReference type="EMBL" id="RRQ48164.1"/>
    </source>
</evidence>
<feature type="active site" description="Nucleophile" evidence="8">
    <location>
        <position position="987"/>
    </location>
</feature>
<keyword evidence="5 7" id="KW-0378">Hydrolase</keyword>
<dbReference type="PANTHER" id="PTHR43253:SF1">
    <property type="entry name" value="TRICORN PROTEASE HOMOLOG 2-RELATED"/>
    <property type="match status" value="1"/>
</dbReference>
<evidence type="ECO:0000256" key="2">
    <source>
        <dbReference type="ARBA" id="ARBA00008524"/>
    </source>
</evidence>
<keyword evidence="14" id="KW-1185">Reference proteome</keyword>
<dbReference type="InterPro" id="IPR029045">
    <property type="entry name" value="ClpP/crotonase-like_dom_sf"/>
</dbReference>
<keyword evidence="4 7" id="KW-0645">Protease</keyword>
<dbReference type="Pfam" id="PF07676">
    <property type="entry name" value="PD40"/>
    <property type="match status" value="1"/>
</dbReference>
<dbReference type="Pfam" id="PF03572">
    <property type="entry name" value="Peptidase_S41"/>
    <property type="match status" value="1"/>
</dbReference>
<evidence type="ECO:0000256" key="6">
    <source>
        <dbReference type="ARBA" id="ARBA00022825"/>
    </source>
</evidence>
<organism evidence="13 14">
    <name type="scientific">Maribacter algicola</name>
    <dbReference type="NCBI Taxonomy" id="2498892"/>
    <lineage>
        <taxon>Bacteria</taxon>
        <taxon>Pseudomonadati</taxon>
        <taxon>Bacteroidota</taxon>
        <taxon>Flavobacteriia</taxon>
        <taxon>Flavobacteriales</taxon>
        <taxon>Flavobacteriaceae</taxon>
        <taxon>Maribacter</taxon>
    </lineage>
</organism>
<dbReference type="GO" id="GO:0005737">
    <property type="term" value="C:cytoplasm"/>
    <property type="evidence" value="ECO:0007669"/>
    <property type="project" value="UniProtKB-SubCell"/>
</dbReference>
<dbReference type="Gene3D" id="2.30.42.10">
    <property type="match status" value="1"/>
</dbReference>
<evidence type="ECO:0000256" key="8">
    <source>
        <dbReference type="PIRSR" id="PIRSR036421-1"/>
    </source>
</evidence>
<dbReference type="SUPFAM" id="SSF50156">
    <property type="entry name" value="PDZ domain-like"/>
    <property type="match status" value="1"/>
</dbReference>
<dbReference type="SUPFAM" id="SSF69304">
    <property type="entry name" value="Tricorn protease N-terminal domain"/>
    <property type="match status" value="1"/>
</dbReference>
<dbReference type="InterPro" id="IPR012393">
    <property type="entry name" value="Tricorn_protease"/>
</dbReference>
<dbReference type="EC" id="3.4.21.-" evidence="7"/>
<sequence length="1080" mass="122005">MKNHLSIFILSFVFTLGAVAQEHPKWLRYPAISPDGNTIAFTYKGDIYRVPKNGGVAQQLTFHKAHDYNVVWSKDGDSLAFASNRFGNFDVYVMDAKGGEATRLTFHSNDETPYSFSADDKSVIFGAARQDDVKHRQYPMGQQPELYSVPVNGGRIDQVLTVPAEDVQVNAAGTLMVYHDKKGYENTFRKHHTSAITRDIWKYDTESGEHTMLTTYKGEDRNPVFGVDGKSIYYLSEESGTFNVHKLSLDATASNEQLTQFKTHPVRFLSIGNGTMVFGYDGELYTFEEGSEPHKVDIIVRTQSADNTVEYVSINGGVREMDISPNGKEIAFISRGEVFSTSVDGSMTKRLTNTPEQERFVKFMSDGSAIAYASERDGKWSIFKTVKQRAEEPYFFASTLVQEDTLVTDSTDVYLPEFSPDGNLIAYIEGRRTLKVKNLKTKETVTLLTPKELYHFSDGDKYYQWSPDSKWLLVDWGVTLSNSEILLISSDGKTRKNLTESGYYDMQPKWIGEGNQIIWFSNRNGLKSYATSGQSEFDVYTMFLTQDAWDKFNLSKDEYDLMKLIEEGDKKEEDKAKDDDDKKKKKKDEDTKEEPVKPLKFDLEGTEDRKNRLTIHSSKLSDAVLSKDGEKLYYLTRFEEDLDLWETEIRTKETKKLLTLGAKSGGLQWDKKQENLYLLADGSISKIDVKAGKKEPVKLKSEMVLDADAERQYMFDHIWLRTNGIFYHSNFHGIDWTAMRTEYEKYLPFIGNDYEFAEMISELLGELNVSHAGGRYSDSIDNGDETASLGIFMDYDHTGNGIKIAEVIKGGPLDKAGFNLKPGMIIEKINGETIQSNRDVASYLNRKEGEFMLLDVVGENTGRKQITVKPISLNEEAGLLYDRWVEINEKEVKEKSKGTLGYVHIPGMSDGPYRSIYEEMMGKFFDKKGVIVDTRFNGGGDLVADLAMFFTGEAFLSYETEDRVVGGEPTSRWTKPTLAMYNESMYSDGSCFASGYTELKIGTTVGMPVPGTCSFAGWERLPNGGVWGVVPVSAKNKAGEWMENNETDPDILIKNQPEVISKGRDEQLEKSIEVLMGQLK</sequence>
<dbReference type="AlphaFoldDB" id="A0A3R8Q230"/>
<keyword evidence="3 7" id="KW-0963">Cytoplasm</keyword>
<keyword evidence="6 7" id="KW-0720">Serine protease</keyword>
<evidence type="ECO:0000256" key="4">
    <source>
        <dbReference type="ARBA" id="ARBA00022670"/>
    </source>
</evidence>
<evidence type="ECO:0000256" key="10">
    <source>
        <dbReference type="SAM" id="MobiDB-lite"/>
    </source>
</evidence>
<dbReference type="SUPFAM" id="SSF52096">
    <property type="entry name" value="ClpP/crotonase"/>
    <property type="match status" value="1"/>
</dbReference>
<dbReference type="EMBL" id="QUSX01000002">
    <property type="protein sequence ID" value="RRQ48164.1"/>
    <property type="molecule type" value="Genomic_DNA"/>
</dbReference>
<dbReference type="InterPro" id="IPR011042">
    <property type="entry name" value="6-blade_b-propeller_TolB-like"/>
</dbReference>
<feature type="active site" description="Charge relay system" evidence="8">
    <location>
        <position position="771"/>
    </location>
</feature>
<dbReference type="RefSeq" id="WP_125222886.1">
    <property type="nucleotide sequence ID" value="NZ_QUSX01000002.1"/>
</dbReference>
<comment type="function">
    <text evidence="7">Degrades oligopeptides.</text>
</comment>
<feature type="chain" id="PRO_5018665112" description="Tricorn protease homolog" evidence="11">
    <location>
        <begin position="21"/>
        <end position="1080"/>
    </location>
</feature>
<dbReference type="InterPro" id="IPR001478">
    <property type="entry name" value="PDZ"/>
</dbReference>
<proteinExistence type="inferred from homology"/>
<dbReference type="InterPro" id="IPR005151">
    <property type="entry name" value="Tail-specific_protease"/>
</dbReference>
<keyword evidence="11" id="KW-0732">Signal</keyword>
<dbReference type="GO" id="GO:0008236">
    <property type="term" value="F:serine-type peptidase activity"/>
    <property type="evidence" value="ECO:0007669"/>
    <property type="project" value="UniProtKB-UniRule"/>
</dbReference>
<dbReference type="Pfam" id="PF14685">
    <property type="entry name" value="PDZ_Tricorn"/>
    <property type="match status" value="1"/>
</dbReference>
<dbReference type="PANTHER" id="PTHR43253">
    <property type="entry name" value="TRICORN PROTEASE HOMOLOG 2-RELATED"/>
    <property type="match status" value="1"/>
</dbReference>
<feature type="active site" description="Charge relay system" evidence="8">
    <location>
        <position position="1043"/>
    </location>
</feature>
<dbReference type="Pfam" id="PF26549">
    <property type="entry name" value="Tricorn_N"/>
    <property type="match status" value="1"/>
</dbReference>
<evidence type="ECO:0000256" key="7">
    <source>
        <dbReference type="PIRNR" id="PIRNR036421"/>
    </source>
</evidence>
<feature type="signal peptide" evidence="11">
    <location>
        <begin position="1"/>
        <end position="20"/>
    </location>
</feature>
<dbReference type="Gene3D" id="2.120.10.60">
    <property type="entry name" value="Tricorn protease N-terminal domain"/>
    <property type="match status" value="2"/>
</dbReference>
<evidence type="ECO:0000256" key="9">
    <source>
        <dbReference type="PIRSR" id="PIRSR036421-3"/>
    </source>
</evidence>
<dbReference type="Pfam" id="PF14684">
    <property type="entry name" value="Tricorn_C1"/>
    <property type="match status" value="1"/>
</dbReference>
<evidence type="ECO:0000256" key="11">
    <source>
        <dbReference type="SAM" id="SignalP"/>
    </source>
</evidence>
<gene>
    <name evidence="13" type="ORF">DZC72_10590</name>
</gene>
<evidence type="ECO:0000256" key="1">
    <source>
        <dbReference type="ARBA" id="ARBA00004496"/>
    </source>
</evidence>
<dbReference type="InterPro" id="IPR036034">
    <property type="entry name" value="PDZ_sf"/>
</dbReference>
<dbReference type="Gene3D" id="3.30.750.44">
    <property type="match status" value="1"/>
</dbReference>
<dbReference type="InterPro" id="IPR029414">
    <property type="entry name" value="Tricorn_PDZ"/>
</dbReference>
<feature type="domain" description="PDZ" evidence="12">
    <location>
        <begin position="787"/>
        <end position="860"/>
    </location>
</feature>
<dbReference type="InterPro" id="IPR011659">
    <property type="entry name" value="WD40"/>
</dbReference>
<feature type="site" description="Transition state stabilizer; via amide nitrogen" evidence="9">
    <location>
        <position position="988"/>
    </location>
</feature>
<protein>
    <recommendedName>
        <fullName evidence="7">Tricorn protease homolog</fullName>
        <ecNumber evidence="7">3.4.21.-</ecNumber>
    </recommendedName>
</protein>
<dbReference type="Proteomes" id="UP000286990">
    <property type="component" value="Unassembled WGS sequence"/>
</dbReference>
<evidence type="ECO:0000256" key="3">
    <source>
        <dbReference type="ARBA" id="ARBA00022490"/>
    </source>
</evidence>
<dbReference type="GO" id="GO:0006508">
    <property type="term" value="P:proteolysis"/>
    <property type="evidence" value="ECO:0007669"/>
    <property type="project" value="UniProtKB-UniRule"/>
</dbReference>
<name>A0A3R8Q230_9FLAO</name>
<dbReference type="PIRSF" id="PIRSF036421">
    <property type="entry name" value="Tricorn_protease"/>
    <property type="match status" value="1"/>
</dbReference>
<comment type="subcellular location">
    <subcellularLocation>
        <location evidence="1 7">Cytoplasm</location>
    </subcellularLocation>
</comment>
<dbReference type="Gene3D" id="2.120.10.30">
    <property type="entry name" value="TolB, C-terminal domain"/>
    <property type="match status" value="1"/>
</dbReference>
<dbReference type="InterPro" id="IPR028204">
    <property type="entry name" value="Tricorn_C1"/>
</dbReference>
<evidence type="ECO:0000256" key="5">
    <source>
        <dbReference type="ARBA" id="ARBA00022801"/>
    </source>
</evidence>
<dbReference type="CDD" id="cd07562">
    <property type="entry name" value="Peptidase_S41_TRI"/>
    <property type="match status" value="1"/>
</dbReference>
<reference evidence="14" key="1">
    <citation type="submission" date="2018-08" db="EMBL/GenBank/DDBJ databases">
        <authorList>
            <person name="Khan S.A."/>
            <person name="J S.E."/>
        </authorList>
    </citation>
    <scope>NUCLEOTIDE SEQUENCE [LARGE SCALE GENOMIC DNA]</scope>
    <source>
        <strain evidence="14">PoM-212</strain>
    </source>
</reference>
<dbReference type="SUPFAM" id="SSF82171">
    <property type="entry name" value="DPP6 N-terminal domain-like"/>
    <property type="match status" value="2"/>
</dbReference>
<accession>A0A3R8Q230</accession>
<dbReference type="OrthoDB" id="9815657at2"/>